<feature type="domain" description="Flavodoxin-like fold" evidence="3">
    <location>
        <begin position="1"/>
        <end position="181"/>
    </location>
</feature>
<dbReference type="EC" id="1.-.-.-" evidence="4"/>
<dbReference type="EC" id="1.6.99.-" evidence="4"/>
<dbReference type="Pfam" id="PF02525">
    <property type="entry name" value="Flavodoxin_2"/>
    <property type="match status" value="1"/>
</dbReference>
<comment type="similarity">
    <text evidence="1">Belongs to the NAD(P)H dehydrogenase (quinone) family.</text>
</comment>
<dbReference type="PANTHER" id="PTHR10204:SF34">
    <property type="entry name" value="NAD(P)H DEHYDROGENASE [QUINONE] 1 ISOFORM 1"/>
    <property type="match status" value="1"/>
</dbReference>
<dbReference type="InterPro" id="IPR029039">
    <property type="entry name" value="Flavoprotein-like_sf"/>
</dbReference>
<dbReference type="SUPFAM" id="SSF52218">
    <property type="entry name" value="Flavoproteins"/>
    <property type="match status" value="1"/>
</dbReference>
<keyword evidence="5" id="KW-1185">Reference proteome</keyword>
<evidence type="ECO:0000313" key="4">
    <source>
        <dbReference type="EMBL" id="MFB0846108.1"/>
    </source>
</evidence>
<dbReference type="GO" id="GO:0016491">
    <property type="term" value="F:oxidoreductase activity"/>
    <property type="evidence" value="ECO:0007669"/>
    <property type="project" value="UniProtKB-KW"/>
</dbReference>
<proteinExistence type="inferred from homology"/>
<dbReference type="PANTHER" id="PTHR10204">
    <property type="entry name" value="NAD P H OXIDOREDUCTASE-RELATED"/>
    <property type="match status" value="1"/>
</dbReference>
<dbReference type="InterPro" id="IPR051545">
    <property type="entry name" value="NAD(P)H_dehydrogenase_qn"/>
</dbReference>
<dbReference type="InterPro" id="IPR003680">
    <property type="entry name" value="Flavodoxin_fold"/>
</dbReference>
<keyword evidence="2 4" id="KW-0560">Oxidoreductase</keyword>
<evidence type="ECO:0000256" key="2">
    <source>
        <dbReference type="ARBA" id="ARBA00023002"/>
    </source>
</evidence>
<dbReference type="RefSeq" id="WP_373956108.1">
    <property type="nucleotide sequence ID" value="NZ_JBHDLN010000018.1"/>
</dbReference>
<sequence length="189" mass="21459">MKHLIIYTHPRKRSFNHAILETVTESLRQEGDEVIVRDLYDIGFQPVLGPSELLGGVGEDVVREQSYVSWAEHVIFIYPLWWAGMPAMLKGYIDRVFSYGFAYKYDDGVQVGLLAGKKATLIHTQNKSSEQYEASGMGNALRLTIDEGILAYCGFEVNRHFVFDSILSSTVEHRQAWLAQLSETILFHS</sequence>
<protein>
    <submittedName>
        <fullName evidence="4">NAD(P)H-dependent oxidoreductase</fullName>
        <ecNumber evidence="4">1.-.-.-</ecNumber>
        <ecNumber evidence="4">1.6.99.-</ecNumber>
    </submittedName>
</protein>
<evidence type="ECO:0000256" key="1">
    <source>
        <dbReference type="ARBA" id="ARBA00006252"/>
    </source>
</evidence>
<organism evidence="4 5">
    <name type="scientific">Paenibacillus oleatilyticus</name>
    <dbReference type="NCBI Taxonomy" id="2594886"/>
    <lineage>
        <taxon>Bacteria</taxon>
        <taxon>Bacillati</taxon>
        <taxon>Bacillota</taxon>
        <taxon>Bacilli</taxon>
        <taxon>Bacillales</taxon>
        <taxon>Paenibacillaceae</taxon>
        <taxon>Paenibacillus</taxon>
    </lineage>
</organism>
<name>A0ABV4V7R1_9BACL</name>
<dbReference type="Proteomes" id="UP001575622">
    <property type="component" value="Unassembled WGS sequence"/>
</dbReference>
<evidence type="ECO:0000313" key="5">
    <source>
        <dbReference type="Proteomes" id="UP001575622"/>
    </source>
</evidence>
<dbReference type="EMBL" id="JBHDLN010000018">
    <property type="protein sequence ID" value="MFB0846108.1"/>
    <property type="molecule type" value="Genomic_DNA"/>
</dbReference>
<dbReference type="Gene3D" id="3.40.50.360">
    <property type="match status" value="1"/>
</dbReference>
<gene>
    <name evidence="4" type="ORF">ACEU3E_28335</name>
</gene>
<comment type="caution">
    <text evidence="4">The sequence shown here is derived from an EMBL/GenBank/DDBJ whole genome shotgun (WGS) entry which is preliminary data.</text>
</comment>
<accession>A0ABV4V7R1</accession>
<reference evidence="4 5" key="1">
    <citation type="submission" date="2024-09" db="EMBL/GenBank/DDBJ databases">
        <authorList>
            <person name="Makale K.P.P."/>
            <person name="Makhzoum A."/>
            <person name="Rantong G."/>
            <person name="Rahube T.O."/>
        </authorList>
    </citation>
    <scope>NUCLEOTIDE SEQUENCE [LARGE SCALE GENOMIC DNA]</scope>
    <source>
        <strain evidence="4 5">KM_D13</strain>
    </source>
</reference>
<evidence type="ECO:0000259" key="3">
    <source>
        <dbReference type="Pfam" id="PF02525"/>
    </source>
</evidence>